<gene>
    <name evidence="3" type="ORF">GGP41_005774</name>
</gene>
<feature type="signal peptide" evidence="2">
    <location>
        <begin position="1"/>
        <end position="18"/>
    </location>
</feature>
<evidence type="ECO:0000256" key="1">
    <source>
        <dbReference type="SAM" id="MobiDB-lite"/>
    </source>
</evidence>
<dbReference type="Proteomes" id="UP000624244">
    <property type="component" value="Unassembled WGS sequence"/>
</dbReference>
<evidence type="ECO:0000256" key="2">
    <source>
        <dbReference type="SAM" id="SignalP"/>
    </source>
</evidence>
<comment type="caution">
    <text evidence="3">The sequence shown here is derived from an EMBL/GenBank/DDBJ whole genome shotgun (WGS) entry which is preliminary data.</text>
</comment>
<proteinExistence type="predicted"/>
<feature type="chain" id="PRO_5034491636" evidence="2">
    <location>
        <begin position="19"/>
        <end position="603"/>
    </location>
</feature>
<accession>A0A8H5ZHX7</accession>
<organism evidence="3 4">
    <name type="scientific">Cochliobolus sativus</name>
    <name type="common">Common root rot and spot blotch fungus</name>
    <name type="synonym">Bipolaris sorokiniana</name>
    <dbReference type="NCBI Taxonomy" id="45130"/>
    <lineage>
        <taxon>Eukaryota</taxon>
        <taxon>Fungi</taxon>
        <taxon>Dikarya</taxon>
        <taxon>Ascomycota</taxon>
        <taxon>Pezizomycotina</taxon>
        <taxon>Dothideomycetes</taxon>
        <taxon>Pleosporomycetidae</taxon>
        <taxon>Pleosporales</taxon>
        <taxon>Pleosporineae</taxon>
        <taxon>Pleosporaceae</taxon>
        <taxon>Bipolaris</taxon>
    </lineage>
</organism>
<evidence type="ECO:0000313" key="4">
    <source>
        <dbReference type="Proteomes" id="UP000624244"/>
    </source>
</evidence>
<evidence type="ECO:0000313" key="3">
    <source>
        <dbReference type="EMBL" id="KAF5848405.1"/>
    </source>
</evidence>
<feature type="compositionally biased region" description="Acidic residues" evidence="1">
    <location>
        <begin position="363"/>
        <end position="377"/>
    </location>
</feature>
<feature type="region of interest" description="Disordered" evidence="1">
    <location>
        <begin position="358"/>
        <end position="385"/>
    </location>
</feature>
<dbReference type="EMBL" id="WNKQ01000011">
    <property type="protein sequence ID" value="KAF5848405.1"/>
    <property type="molecule type" value="Genomic_DNA"/>
</dbReference>
<keyword evidence="2" id="KW-0732">Signal</keyword>
<protein>
    <submittedName>
        <fullName evidence="3">Uncharacterized protein</fullName>
    </submittedName>
</protein>
<reference evidence="3" key="1">
    <citation type="submission" date="2019-11" db="EMBL/GenBank/DDBJ databases">
        <title>Bipolaris sorokiniana Genome sequencing.</title>
        <authorList>
            <person name="Wang H."/>
        </authorList>
    </citation>
    <scope>NUCLEOTIDE SEQUENCE</scope>
</reference>
<name>A0A8H5ZHX7_COCSA</name>
<sequence length="603" mass="67049">MFRLLSAIFALFIALAQAKHEDLRLYAFSSADCNGPPIYGNIDFKRDKCTPISFGASSIKIMEKHKGDWTKELNAGATGCYFYAYTQYGCLERYLDTLVDPGDVIASCIPSRDANAPIMSISYMCIRGAPPKRNLPPGAGNWTHYTNDTIPYVSKREPKWHTPGFVNQTAGLNETGRPGDNLTTGHHESSVVLPKPEFNLKSKSNSTREVKRGNLTTLYYGPHFPNKQPKLNSTRKIDNGNMTTRHHGPAFINGQPNFNNSKPKTTEGNLTVRHYGPAIGDGKLNFRSTPGSNKETSWNETQSAVNQTAEQDVEVAYKTVVVETVVVEPAAFKTVIIEPAVEERAVVERVTNKTVVSNSTEVDYSDDDSDSDSDDSDSSLPTGNSTTLSKRLHWWQGPRRGVWMLHPWTGSILCYECFSRSEKALEWFECQSGSDNPTDCGERPLAPVYTKTISIQPVVTVIPGDARPLAKRSWHRPVYLHNPWYPGMTLCGKAVWEGRGKKLHQEIRIKKPRAKLRKCEKSPEAQNIAIYIRTATTTEPVRTTSSTPSLSILKFTIPTSTVMATKTLLVSAEPESTPAPGTVMEQKYKTVVILPNEDDTKRL</sequence>
<dbReference type="AlphaFoldDB" id="A0A8H5ZHX7"/>